<evidence type="ECO:0000313" key="12">
    <source>
        <dbReference type="EMBL" id="ADO83676.1"/>
    </source>
</evidence>
<feature type="transmembrane region" description="Helical" evidence="10">
    <location>
        <begin position="166"/>
        <end position="187"/>
    </location>
</feature>
<keyword evidence="3" id="KW-1003">Cell membrane</keyword>
<dbReference type="STRING" id="572544.Ilyop_1905"/>
<dbReference type="InterPro" id="IPR047196">
    <property type="entry name" value="YidC_ALB_C"/>
</dbReference>
<dbReference type="AlphaFoldDB" id="E3HAE6"/>
<dbReference type="GO" id="GO:0005886">
    <property type="term" value="C:plasma membrane"/>
    <property type="evidence" value="ECO:0007669"/>
    <property type="project" value="UniProtKB-SubCell"/>
</dbReference>
<dbReference type="GO" id="GO:0032977">
    <property type="term" value="F:membrane insertase activity"/>
    <property type="evidence" value="ECO:0007669"/>
    <property type="project" value="InterPro"/>
</dbReference>
<dbReference type="CDD" id="cd20070">
    <property type="entry name" value="5TM_YidC_Alb3"/>
    <property type="match status" value="1"/>
</dbReference>
<comment type="subcellular location">
    <subcellularLocation>
        <location evidence="1">Cell membrane</location>
        <topology evidence="1">Multi-pass membrane protein</topology>
    </subcellularLocation>
    <subcellularLocation>
        <location evidence="9">Membrane</location>
        <topology evidence="9">Multi-pass membrane protein</topology>
    </subcellularLocation>
</comment>
<keyword evidence="2" id="KW-0813">Transport</keyword>
<evidence type="ECO:0000256" key="4">
    <source>
        <dbReference type="ARBA" id="ARBA00022692"/>
    </source>
</evidence>
<keyword evidence="13" id="KW-1185">Reference proteome</keyword>
<dbReference type="GO" id="GO:0015031">
    <property type="term" value="P:protein transport"/>
    <property type="evidence" value="ECO:0007669"/>
    <property type="project" value="UniProtKB-KW"/>
</dbReference>
<dbReference type="OrthoDB" id="9780552at2"/>
<dbReference type="PANTHER" id="PTHR12428:SF65">
    <property type="entry name" value="CYTOCHROME C OXIDASE ASSEMBLY PROTEIN COX18, MITOCHONDRIAL"/>
    <property type="match status" value="1"/>
</dbReference>
<keyword evidence="4 9" id="KW-0812">Transmembrane</keyword>
<dbReference type="Proteomes" id="UP000006875">
    <property type="component" value="Chromosome"/>
</dbReference>
<accession>E3HAE6</accession>
<dbReference type="Pfam" id="PF02096">
    <property type="entry name" value="60KD_IMP"/>
    <property type="match status" value="1"/>
</dbReference>
<dbReference type="EMBL" id="CP002281">
    <property type="protein sequence ID" value="ADO83676.1"/>
    <property type="molecule type" value="Genomic_DNA"/>
</dbReference>
<evidence type="ECO:0000313" key="13">
    <source>
        <dbReference type="Proteomes" id="UP000006875"/>
    </source>
</evidence>
<dbReference type="PRINTS" id="PR01900">
    <property type="entry name" value="YIDCPROTEIN"/>
</dbReference>
<dbReference type="PRINTS" id="PR00701">
    <property type="entry name" value="60KDINNERMP"/>
</dbReference>
<evidence type="ECO:0000256" key="7">
    <source>
        <dbReference type="ARBA" id="ARBA00023136"/>
    </source>
</evidence>
<dbReference type="KEGG" id="ipo:Ilyop_1905"/>
<dbReference type="NCBIfam" id="TIGR03592">
    <property type="entry name" value="yidC_oxa1_cterm"/>
    <property type="match status" value="1"/>
</dbReference>
<evidence type="ECO:0000256" key="1">
    <source>
        <dbReference type="ARBA" id="ARBA00004651"/>
    </source>
</evidence>
<dbReference type="GO" id="GO:0051205">
    <property type="term" value="P:protein insertion into membrane"/>
    <property type="evidence" value="ECO:0007669"/>
    <property type="project" value="TreeGrafter"/>
</dbReference>
<evidence type="ECO:0000256" key="3">
    <source>
        <dbReference type="ARBA" id="ARBA00022475"/>
    </source>
</evidence>
<feature type="transmembrane region" description="Helical" evidence="10">
    <location>
        <begin position="125"/>
        <end position="145"/>
    </location>
</feature>
<evidence type="ECO:0000259" key="11">
    <source>
        <dbReference type="Pfam" id="PF02096"/>
    </source>
</evidence>
<dbReference type="eggNOG" id="COG0706">
    <property type="taxonomic scope" value="Bacteria"/>
</dbReference>
<evidence type="ECO:0000256" key="5">
    <source>
        <dbReference type="ARBA" id="ARBA00022927"/>
    </source>
</evidence>
<feature type="transmembrane region" description="Helical" evidence="10">
    <location>
        <begin position="85"/>
        <end position="105"/>
    </location>
</feature>
<dbReference type="RefSeq" id="WP_013388338.1">
    <property type="nucleotide sequence ID" value="NC_014632.1"/>
</dbReference>
<evidence type="ECO:0000256" key="9">
    <source>
        <dbReference type="RuleBase" id="RU003945"/>
    </source>
</evidence>
<dbReference type="InterPro" id="IPR028055">
    <property type="entry name" value="YidC/Oxa/ALB_C"/>
</dbReference>
<dbReference type="HOGENOM" id="CLU_036138_4_2_0"/>
<evidence type="ECO:0000256" key="8">
    <source>
        <dbReference type="ARBA" id="ARBA00023186"/>
    </source>
</evidence>
<protein>
    <submittedName>
        <fullName evidence="12">Protein translocase subunit yidC</fullName>
    </submittedName>
</protein>
<gene>
    <name evidence="12" type="ordered locus">Ilyop_1905</name>
</gene>
<feature type="domain" description="Membrane insertase YidC/Oxa/ALB C-terminal" evidence="11">
    <location>
        <begin position="22"/>
        <end position="203"/>
    </location>
</feature>
<comment type="similarity">
    <text evidence="9">Belongs to the OXA1/ALB3/YidC family.</text>
</comment>
<evidence type="ECO:0000256" key="6">
    <source>
        <dbReference type="ARBA" id="ARBA00022989"/>
    </source>
</evidence>
<sequence>MSFITVPLEQIILYLYKIIGNFGLSIIGITVLIKLLLLPLTLKQDKSMKAMKRIQPEIDKIKEKYKNDKQLLNEKTMELYQKYKVNPAAGCLPMLVQLPILWALFAVLRKAPVDGGIVPVESTFLWLTLVNPDPLYILPVLNGLVAFAQQKIMGSGSNPQMKNMMYMFPIMMVFISYKMPAGLQIYWLTSSAAGILQQYYVMKRGDEA</sequence>
<keyword evidence="6 10" id="KW-1133">Transmembrane helix</keyword>
<keyword evidence="7 10" id="KW-0472">Membrane</keyword>
<organism evidence="12 13">
    <name type="scientific">Ilyobacter polytropus (strain ATCC 51220 / DSM 2926 / LMG 16218 / CuHBu1)</name>
    <dbReference type="NCBI Taxonomy" id="572544"/>
    <lineage>
        <taxon>Bacteria</taxon>
        <taxon>Fusobacteriati</taxon>
        <taxon>Fusobacteriota</taxon>
        <taxon>Fusobacteriia</taxon>
        <taxon>Fusobacteriales</taxon>
        <taxon>Fusobacteriaceae</taxon>
        <taxon>Ilyobacter</taxon>
    </lineage>
</organism>
<evidence type="ECO:0000256" key="10">
    <source>
        <dbReference type="SAM" id="Phobius"/>
    </source>
</evidence>
<name>E3HAE6_ILYPC</name>
<proteinExistence type="inferred from homology"/>
<dbReference type="InterPro" id="IPR001708">
    <property type="entry name" value="YidC/ALB3/OXA1/COX18"/>
</dbReference>
<dbReference type="PANTHER" id="PTHR12428">
    <property type="entry name" value="OXA1"/>
    <property type="match status" value="1"/>
</dbReference>
<reference evidence="12 13" key="1">
    <citation type="journal article" date="2010" name="Stand. Genomic Sci.">
        <title>Complete genome sequence of Ilyobacter polytropus type strain (CuHbu1).</title>
        <authorList>
            <person name="Sikorski J."/>
            <person name="Chertkov O."/>
            <person name="Lapidus A."/>
            <person name="Nolan M."/>
            <person name="Lucas S."/>
            <person name="Del Rio T.G."/>
            <person name="Tice H."/>
            <person name="Cheng J.F."/>
            <person name="Tapia R."/>
            <person name="Han C."/>
            <person name="Goodwin L."/>
            <person name="Pitluck S."/>
            <person name="Liolios K."/>
            <person name="Ivanova N."/>
            <person name="Mavromatis K."/>
            <person name="Mikhailova N."/>
            <person name="Pati A."/>
            <person name="Chen A."/>
            <person name="Palaniappan K."/>
            <person name="Land M."/>
            <person name="Hauser L."/>
            <person name="Chang Y.J."/>
            <person name="Jeffries C.D."/>
            <person name="Brambilla E."/>
            <person name="Yasawong M."/>
            <person name="Rohde M."/>
            <person name="Pukall R."/>
            <person name="Spring S."/>
            <person name="Goker M."/>
            <person name="Woyke T."/>
            <person name="Bristow J."/>
            <person name="Eisen J.A."/>
            <person name="Markowitz V."/>
            <person name="Hugenholtz P."/>
            <person name="Kyrpides N.C."/>
            <person name="Klenk H.P."/>
        </authorList>
    </citation>
    <scope>NUCLEOTIDE SEQUENCE [LARGE SCALE GENOMIC DNA]</scope>
    <source>
        <strain evidence="13">ATCC 51220 / DSM 2926 / LMG 16218 / CuHBu1</strain>
    </source>
</reference>
<keyword evidence="8" id="KW-0143">Chaperone</keyword>
<feature type="transmembrane region" description="Helical" evidence="10">
    <location>
        <begin position="22"/>
        <end position="42"/>
    </location>
</feature>
<keyword evidence="5" id="KW-0653">Protein transport</keyword>
<evidence type="ECO:0000256" key="2">
    <source>
        <dbReference type="ARBA" id="ARBA00022448"/>
    </source>
</evidence>